<comment type="caution">
    <text evidence="1">The sequence shown here is derived from an EMBL/GenBank/DDBJ whole genome shotgun (WGS) entry which is preliminary data.</text>
</comment>
<keyword evidence="2" id="KW-1185">Reference proteome</keyword>
<proteinExistence type="predicted"/>
<name>A0AAV9XW88_9CRYT</name>
<organism evidence="1 2">
    <name type="scientific">Cryptosporidium xiaoi</name>
    <dbReference type="NCBI Taxonomy" id="659607"/>
    <lineage>
        <taxon>Eukaryota</taxon>
        <taxon>Sar</taxon>
        <taxon>Alveolata</taxon>
        <taxon>Apicomplexa</taxon>
        <taxon>Conoidasida</taxon>
        <taxon>Coccidia</taxon>
        <taxon>Eucoccidiorida</taxon>
        <taxon>Eimeriorina</taxon>
        <taxon>Cryptosporidiidae</taxon>
        <taxon>Cryptosporidium</taxon>
    </lineage>
</organism>
<dbReference type="Proteomes" id="UP001311799">
    <property type="component" value="Unassembled WGS sequence"/>
</dbReference>
<reference evidence="1 2" key="1">
    <citation type="submission" date="2023-10" db="EMBL/GenBank/DDBJ databases">
        <title>Comparative genomics analysis reveals potential genetic determinants of host preference in Cryptosporidium xiaoi.</title>
        <authorList>
            <person name="Xiao L."/>
            <person name="Li J."/>
        </authorList>
    </citation>
    <scope>NUCLEOTIDE SEQUENCE [LARGE SCALE GENOMIC DNA]</scope>
    <source>
        <strain evidence="1 2">52996</strain>
    </source>
</reference>
<dbReference type="SUPFAM" id="SSF54928">
    <property type="entry name" value="RNA-binding domain, RBD"/>
    <property type="match status" value="1"/>
</dbReference>
<dbReference type="CDD" id="cd00590">
    <property type="entry name" value="RRM_SF"/>
    <property type="match status" value="1"/>
</dbReference>
<accession>A0AAV9XW88</accession>
<dbReference type="EMBL" id="JAWDEY010000016">
    <property type="protein sequence ID" value="KAK6589035.1"/>
    <property type="molecule type" value="Genomic_DNA"/>
</dbReference>
<gene>
    <name evidence="1" type="ORF">RS030_243560</name>
</gene>
<protein>
    <submittedName>
        <fullName evidence="1">RRM (2xRRMs) domaincontaining</fullName>
    </submittedName>
</protein>
<dbReference type="Gene3D" id="3.30.70.330">
    <property type="match status" value="2"/>
</dbReference>
<sequence length="323" mass="36332">MIENSVFIRNISPLANKDSVLEIFSDIKEEILTVEFHRYPNSEQKFCQIFFKSSNGVTKSTAYNGSTLLGVPMSITVLPPVQINNYEQNKITSNKEVFVKGVPKNYSDWKIISLFELDGEVPIKITRIENSTPFKMNLIIEFMNETTTQKLLELKNIYTDDGDLIEISNTYSSNSLQNNNNDIDYNGTINNNMSLLSSSNIVSTTPVYGTPSKSNAASSIVRVLSNNSNKTNVVSSTSNYNPTSENASIDLSNISVPLAYQQIKKVEWDNKLSKLFEIKKKIENRILNTDSKVKDEFCSSSCGYSNKDFSRRRSLSRSLSPVL</sequence>
<evidence type="ECO:0000313" key="1">
    <source>
        <dbReference type="EMBL" id="KAK6589035.1"/>
    </source>
</evidence>
<dbReference type="AlphaFoldDB" id="A0AAV9XW88"/>
<dbReference type="GO" id="GO:0003676">
    <property type="term" value="F:nucleic acid binding"/>
    <property type="evidence" value="ECO:0007669"/>
    <property type="project" value="InterPro"/>
</dbReference>
<dbReference type="InterPro" id="IPR012677">
    <property type="entry name" value="Nucleotide-bd_a/b_plait_sf"/>
</dbReference>
<evidence type="ECO:0000313" key="2">
    <source>
        <dbReference type="Proteomes" id="UP001311799"/>
    </source>
</evidence>
<dbReference type="InterPro" id="IPR035979">
    <property type="entry name" value="RBD_domain_sf"/>
</dbReference>